<dbReference type="InterPro" id="IPR023210">
    <property type="entry name" value="NADP_OxRdtase_dom"/>
</dbReference>
<reference evidence="2 3" key="1">
    <citation type="submission" date="2019-07" db="EMBL/GenBank/DDBJ databases">
        <title>Whole genome shotgun sequence of Chitinophaga cymbidii NBRC 109752.</title>
        <authorList>
            <person name="Hosoyama A."/>
            <person name="Uohara A."/>
            <person name="Ohji S."/>
            <person name="Ichikawa N."/>
        </authorList>
    </citation>
    <scope>NUCLEOTIDE SEQUENCE [LARGE SCALE GENOMIC DNA]</scope>
    <source>
        <strain evidence="2 3">NBRC 109752</strain>
    </source>
</reference>
<dbReference type="OrthoDB" id="9773828at2"/>
<dbReference type="InterPro" id="IPR053135">
    <property type="entry name" value="AKR2_Oxidoreductase"/>
</dbReference>
<dbReference type="Pfam" id="PF00248">
    <property type="entry name" value="Aldo_ket_red"/>
    <property type="match status" value="1"/>
</dbReference>
<dbReference type="PANTHER" id="PTHR43312:SF1">
    <property type="entry name" value="NADP-DEPENDENT OXIDOREDUCTASE DOMAIN-CONTAINING PROTEIN"/>
    <property type="match status" value="1"/>
</dbReference>
<accession>A0A512RLS8</accession>
<name>A0A512RLS8_9BACT</name>
<gene>
    <name evidence="2" type="primary">yqkF</name>
    <name evidence="2" type="ORF">CCY01nite_28920</name>
</gene>
<evidence type="ECO:0000313" key="3">
    <source>
        <dbReference type="Proteomes" id="UP000321436"/>
    </source>
</evidence>
<dbReference type="PRINTS" id="PR00069">
    <property type="entry name" value="ALDKETRDTASE"/>
</dbReference>
<sequence>MNYKALGNSYLKISEVSFGCMSVGQDESKAIPLIRRAVDLGINYFDTADLYDKGQNEIILGKALRDIRDQVVIATKAGNQWREDGSGWDWNPRKEYILSCAEASLKRLQTDHIDLFQLHGGTIDDPIDETIDAFETLVKAGKVRYYGISSIRPNVIREYARRSNIVSVMMQYSLLDRRPEVSCLPLLEQKNIGVLTRGSVAKGLLIDKPAEPYLEYSAEQVQQAREAIAAASGPQRLPSQTAIQYVLKHPAVTSAVVGIRTPQQLEEAAAEVERLDAMEYEALTRAVPVKDYAQHR</sequence>
<dbReference type="Proteomes" id="UP000321436">
    <property type="component" value="Unassembled WGS sequence"/>
</dbReference>
<dbReference type="Gene3D" id="3.20.20.100">
    <property type="entry name" value="NADP-dependent oxidoreductase domain"/>
    <property type="match status" value="1"/>
</dbReference>
<protein>
    <submittedName>
        <fullName evidence="2">Putative oxidoreductase YqkF</fullName>
    </submittedName>
</protein>
<feature type="domain" description="NADP-dependent oxidoreductase" evidence="1">
    <location>
        <begin position="16"/>
        <end position="285"/>
    </location>
</feature>
<dbReference type="InterPro" id="IPR036812">
    <property type="entry name" value="NAD(P)_OxRdtase_dom_sf"/>
</dbReference>
<keyword evidence="3" id="KW-1185">Reference proteome</keyword>
<evidence type="ECO:0000259" key="1">
    <source>
        <dbReference type="Pfam" id="PF00248"/>
    </source>
</evidence>
<organism evidence="2 3">
    <name type="scientific">Chitinophaga cymbidii</name>
    <dbReference type="NCBI Taxonomy" id="1096750"/>
    <lineage>
        <taxon>Bacteria</taxon>
        <taxon>Pseudomonadati</taxon>
        <taxon>Bacteroidota</taxon>
        <taxon>Chitinophagia</taxon>
        <taxon>Chitinophagales</taxon>
        <taxon>Chitinophagaceae</taxon>
        <taxon>Chitinophaga</taxon>
    </lineage>
</organism>
<proteinExistence type="predicted"/>
<comment type="caution">
    <text evidence="2">The sequence shown here is derived from an EMBL/GenBank/DDBJ whole genome shotgun (WGS) entry which is preliminary data.</text>
</comment>
<dbReference type="SUPFAM" id="SSF51430">
    <property type="entry name" value="NAD(P)-linked oxidoreductase"/>
    <property type="match status" value="1"/>
</dbReference>
<dbReference type="AlphaFoldDB" id="A0A512RLS8"/>
<dbReference type="InterPro" id="IPR020471">
    <property type="entry name" value="AKR"/>
</dbReference>
<dbReference type="CDD" id="cd19086">
    <property type="entry name" value="AKR_AKR11C1"/>
    <property type="match status" value="1"/>
</dbReference>
<dbReference type="EMBL" id="BKAU01000002">
    <property type="protein sequence ID" value="GEP96632.1"/>
    <property type="molecule type" value="Genomic_DNA"/>
</dbReference>
<dbReference type="RefSeq" id="WP_146863007.1">
    <property type="nucleotide sequence ID" value="NZ_BKAU01000002.1"/>
</dbReference>
<dbReference type="GO" id="GO:0016491">
    <property type="term" value="F:oxidoreductase activity"/>
    <property type="evidence" value="ECO:0007669"/>
    <property type="project" value="InterPro"/>
</dbReference>
<evidence type="ECO:0000313" key="2">
    <source>
        <dbReference type="EMBL" id="GEP96632.1"/>
    </source>
</evidence>
<dbReference type="PANTHER" id="PTHR43312">
    <property type="entry name" value="D-THREO-ALDOSE 1-DEHYDROGENASE"/>
    <property type="match status" value="1"/>
</dbReference>